<evidence type="ECO:0000256" key="8">
    <source>
        <dbReference type="ARBA" id="ARBA00038130"/>
    </source>
</evidence>
<keyword evidence="11" id="KW-0282">Flagellum</keyword>
<proteinExistence type="inferred from homology"/>
<dbReference type="Pfam" id="PF23387">
    <property type="entry name" value="TPR_IFT80_172"/>
    <property type="match status" value="1"/>
</dbReference>
<evidence type="ECO:0000259" key="10">
    <source>
        <dbReference type="Pfam" id="PF24762"/>
    </source>
</evidence>
<dbReference type="GO" id="GO:0042073">
    <property type="term" value="P:intraciliary transport"/>
    <property type="evidence" value="ECO:0007669"/>
    <property type="project" value="TreeGrafter"/>
</dbReference>
<evidence type="ECO:0000256" key="3">
    <source>
        <dbReference type="ARBA" id="ARBA00022574"/>
    </source>
</evidence>
<evidence type="ECO:0000256" key="4">
    <source>
        <dbReference type="ARBA" id="ARBA00022737"/>
    </source>
</evidence>
<comment type="similarity">
    <text evidence="8">Belongs to the IFT172 family.</text>
</comment>
<dbReference type="OrthoDB" id="2186662at2759"/>
<evidence type="ECO:0000256" key="1">
    <source>
        <dbReference type="ARBA" id="ARBA00004138"/>
    </source>
</evidence>
<keyword evidence="6" id="KW-0969">Cilium</keyword>
<organism evidence="11 12">
    <name type="scientific">Toxocara canis</name>
    <name type="common">Canine roundworm</name>
    <dbReference type="NCBI Taxonomy" id="6265"/>
    <lineage>
        <taxon>Eukaryota</taxon>
        <taxon>Metazoa</taxon>
        <taxon>Ecdysozoa</taxon>
        <taxon>Nematoda</taxon>
        <taxon>Chromadorea</taxon>
        <taxon>Rhabditida</taxon>
        <taxon>Spirurina</taxon>
        <taxon>Ascaridomorpha</taxon>
        <taxon>Ascaridoidea</taxon>
        <taxon>Toxocaridae</taxon>
        <taxon>Toxocara</taxon>
    </lineage>
</organism>
<evidence type="ECO:0000313" key="11">
    <source>
        <dbReference type="EMBL" id="KHN86390.1"/>
    </source>
</evidence>
<keyword evidence="12" id="KW-1185">Reference proteome</keyword>
<protein>
    <submittedName>
        <fullName evidence="11">Intraflagellar transport protein osm-1</fullName>
    </submittedName>
</protein>
<keyword evidence="3" id="KW-0853">WD repeat</keyword>
<evidence type="ECO:0000256" key="2">
    <source>
        <dbReference type="ARBA" id="ARBA00022473"/>
    </source>
</evidence>
<dbReference type="GO" id="GO:0036064">
    <property type="term" value="C:ciliary basal body"/>
    <property type="evidence" value="ECO:0007669"/>
    <property type="project" value="TreeGrafter"/>
</dbReference>
<dbReference type="Proteomes" id="UP000031036">
    <property type="component" value="Unassembled WGS sequence"/>
</dbReference>
<dbReference type="Pfam" id="PF24762">
    <property type="entry name" value="TPR_IF140-IFT172"/>
    <property type="match status" value="1"/>
</dbReference>
<dbReference type="InterPro" id="IPR015943">
    <property type="entry name" value="WD40/YVTN_repeat-like_dom_sf"/>
</dbReference>
<dbReference type="Pfam" id="PF00400">
    <property type="entry name" value="WD40"/>
    <property type="match status" value="1"/>
</dbReference>
<evidence type="ECO:0000259" key="9">
    <source>
        <dbReference type="Pfam" id="PF23387"/>
    </source>
</evidence>
<evidence type="ECO:0000313" key="12">
    <source>
        <dbReference type="Proteomes" id="UP000031036"/>
    </source>
</evidence>
<dbReference type="SUPFAM" id="SSF50978">
    <property type="entry name" value="WD40 repeat-like"/>
    <property type="match status" value="1"/>
</dbReference>
<dbReference type="PANTHER" id="PTHR15722:SF2">
    <property type="entry name" value="INTRAFLAGELLAR TRANSPORT PROTEIN 172 HOMOLOG"/>
    <property type="match status" value="1"/>
</dbReference>
<dbReference type="PANTHER" id="PTHR15722">
    <property type="entry name" value="IFT140/172-RELATED"/>
    <property type="match status" value="1"/>
</dbReference>
<dbReference type="GO" id="GO:0005930">
    <property type="term" value="C:axoneme"/>
    <property type="evidence" value="ECO:0007669"/>
    <property type="project" value="TreeGrafter"/>
</dbReference>
<dbReference type="Gene3D" id="1.25.40.470">
    <property type="match status" value="3"/>
</dbReference>
<sequence length="1688" mass="190510">MRLKYLQTILEQQDGAAKTAAMDWSPNGAKLAFATADRAIVLFDAKGQRRDKFSTKPIDPKYGKKSYVVNSIVFSPDSTRLAVGQTDHIVYVYRLGESWDEKKVICNKFAQSSAVTSMVWPSDERLVVGLADGKVRLASCKYNKCSTLYRTDIFVASIALQPSGRSFVSGHSDGSVILFSFENRSQNKIFTHHCPPYALVFTSNGIVAAGCDQRVVSYTESGRVLQQFDYSSEQNEKEFTTAIRDPSGQNIVIGSFDRVRLFTWNQRRGALEEGKPLEIRYLYTVSALTWSPDGSTIAVGTLCGGVITVDCCLRRSLLKGRFETTYVAPSQVLIKDISSEQRITIRSSKGYSIEEIKVMGRDRFVVAYTPNSLIVADMATDRSSEVTWQSAGNERFFFDNENVCLIVNAGEVSLVEYGTDEVIGWIRTELISPHLLSVRISERKQKNKESVKRIAYLLDVNTISIVDLVRNTQFTQISHPVVIDWLELSETATKLLFRDRRLRLSLVDLDSDRKTTTLLSYCTYVQWVPNSDVIVAQSGDQLCVWYQADSPDQMVMVPIKGDIETVLRDESRTEVIVEEANAKVAYELDQTLIEFATALDNLEFGRAVDFLERRDDGDVDGLWRQLAQVALEQQQLLIAQRCYAALGDLSRVKMLADTIQIAETAAKTIGGDGKQYYKVRARLALMRKDFKEAERIYLEQNCLDEAIEMYQNIYKWEEALELARARNYPDFESLKARYYRNLFDSGQDEKAAEISEREGDLQTAIDLYLKANLGVHAARVLLSSPELLANEDLVQKVAITLVRSELFEKAGDLFEKTKDFERALECFRKGKCFAKAIQLARISFPERVVALEEEWGDSLVESASYDAAINHFLESGKSAKALEASIKAKQWSKAAQIADVLQDSALAKQYYGRIAEHHAAIGDLERAEMLYIEADMQREAINMYNKANRWADSHRLAAEFLGQEETQKMYGKLAQDMEEAGRFSDAEQLYISIGQPNKAIAMYKKADRLEEMMALVEKYHSEHVQVAYLWAKSLGGDSAVKLLQKFNLLDESIDFACENGAFDFAFELCRLGAKARLPFVHVMLAQQLEEEGQFENAEKHYIEGGKPKEAVLMYVHEQDWDNAERLAREHCEEALSDVFVGQARVAIEQKDFPRAESYLLRANRADIILRYYKESAMWPDALRIAKDYLPTVLPQLQEEFEEAQLKSGAKGALSFMAQGRDWETQGEYLRAVQCYMKVQEPETTDISMIVTALTRAGDLATKFLSEDENGEIIDAVCERLIEYKRFNEAAEVFIAANRPESAIKAFVLAGQWAKAKKVATELLPEMADFVDEKYKESLKNEGRVGELIDVDAMSAIDLLVERGLWEKALDTAKQQNYQPLMDKYMALYASNLISQERFVDAIEAFEKYGASSNPHNFNIYQKLISQVVNSRLEIAVASYELWSHLRNMLLSINDSLDADPSADDEPKTIFGRYLYVAHYGALRCALSEYGSAEMDEMITQISISLLRYSDLVAADKVFYEAGIACRKQGGERESLAFVLLNHYLDLSDAIEEQDPSLVDGSIFDGTDIPQEVPLPEVSFLTKEEHEEVKEWVLAVSVEQNVERILPLDSRGNFEGSLLDSNGVTHKPCIITGYAVYDDVKEFGSSGLVANRDAWNKFVMAQKTKPSESASEVQQFIAKWTKTPLSLSL</sequence>
<keyword evidence="5" id="KW-0802">TPR repeat</keyword>
<keyword evidence="4" id="KW-0677">Repeat</keyword>
<dbReference type="InterPro" id="IPR056168">
    <property type="entry name" value="TPR_IF140/IFT172/WDR19"/>
</dbReference>
<dbReference type="EMBL" id="JPKZ01000627">
    <property type="protein sequence ID" value="KHN86390.1"/>
    <property type="molecule type" value="Genomic_DNA"/>
</dbReference>
<keyword evidence="7" id="KW-0966">Cell projection</keyword>
<dbReference type="OMA" id="LKRTIWQ"/>
<evidence type="ECO:0000256" key="7">
    <source>
        <dbReference type="ARBA" id="ARBA00023273"/>
    </source>
</evidence>
<dbReference type="SMART" id="SM00320">
    <property type="entry name" value="WD40"/>
    <property type="match status" value="8"/>
</dbReference>
<name>A0A0B2VZJ2_TOXCA</name>
<gene>
    <name evidence="11" type="primary">osm-1</name>
    <name evidence="11" type="ORF">Tcan_13603</name>
</gene>
<comment type="subcellular location">
    <subcellularLocation>
        <location evidence="1">Cell projection</location>
        <location evidence="1">Cilium</location>
    </subcellularLocation>
</comment>
<dbReference type="GO" id="GO:0030992">
    <property type="term" value="C:intraciliary transport particle B"/>
    <property type="evidence" value="ECO:0007669"/>
    <property type="project" value="TreeGrafter"/>
</dbReference>
<dbReference type="InterPro" id="IPR036322">
    <property type="entry name" value="WD40_repeat_dom_sf"/>
</dbReference>
<evidence type="ECO:0000256" key="5">
    <source>
        <dbReference type="ARBA" id="ARBA00022803"/>
    </source>
</evidence>
<keyword evidence="2" id="KW-0217">Developmental protein</keyword>
<dbReference type="FunFam" id="1.25.40.470:FF:000008">
    <property type="entry name" value="Intraflagellar transport protein 172 homolog"/>
    <property type="match status" value="1"/>
</dbReference>
<evidence type="ECO:0000256" key="6">
    <source>
        <dbReference type="ARBA" id="ARBA00023069"/>
    </source>
</evidence>
<dbReference type="STRING" id="6265.A0A0B2VZJ2"/>
<dbReference type="InterPro" id="IPR001680">
    <property type="entry name" value="WD40_rpt"/>
</dbReference>
<reference evidence="11 12" key="1">
    <citation type="submission" date="2014-11" db="EMBL/GenBank/DDBJ databases">
        <title>Genetic blueprint of the zoonotic pathogen Toxocara canis.</title>
        <authorList>
            <person name="Zhu X.-Q."/>
            <person name="Korhonen P.K."/>
            <person name="Cai H."/>
            <person name="Young N.D."/>
            <person name="Nejsum P."/>
            <person name="von Samson-Himmelstjerna G."/>
            <person name="Boag P.R."/>
            <person name="Tan P."/>
            <person name="Li Q."/>
            <person name="Min J."/>
            <person name="Yang Y."/>
            <person name="Wang X."/>
            <person name="Fang X."/>
            <person name="Hall R.S."/>
            <person name="Hofmann A."/>
            <person name="Sternberg P.W."/>
            <person name="Jex A.R."/>
            <person name="Gasser R.B."/>
        </authorList>
    </citation>
    <scope>NUCLEOTIDE SEQUENCE [LARGE SCALE GENOMIC DNA]</scope>
    <source>
        <strain evidence="11">PN_DK_2014</strain>
    </source>
</reference>
<dbReference type="Gene3D" id="2.130.10.10">
    <property type="entry name" value="YVTN repeat-like/Quinoprotein amine dehydrogenase"/>
    <property type="match status" value="2"/>
</dbReference>
<accession>A0A0B2VZJ2</accession>
<dbReference type="SUPFAM" id="SSF69322">
    <property type="entry name" value="Tricorn protease domain 2"/>
    <property type="match status" value="1"/>
</dbReference>
<feature type="domain" description="IFT80/172/WDR35 TPR" evidence="9">
    <location>
        <begin position="622"/>
        <end position="727"/>
    </location>
</feature>
<dbReference type="InterPro" id="IPR056157">
    <property type="entry name" value="TPR_IFT80_172_dom"/>
</dbReference>
<comment type="caution">
    <text evidence="11">The sequence shown here is derived from an EMBL/GenBank/DDBJ whole genome shotgun (WGS) entry which is preliminary data.</text>
</comment>
<feature type="domain" description="IF140/IFT172/WDR19 TPR" evidence="10">
    <location>
        <begin position="736"/>
        <end position="903"/>
    </location>
</feature>